<feature type="transmembrane region" description="Helical" evidence="13">
    <location>
        <begin position="159"/>
        <end position="180"/>
    </location>
</feature>
<dbReference type="Pfam" id="PF18075">
    <property type="entry name" value="FtsX_ECD"/>
    <property type="match status" value="1"/>
</dbReference>
<dbReference type="Proteomes" id="UP000640489">
    <property type="component" value="Unassembled WGS sequence"/>
</dbReference>
<keyword evidence="9 13" id="KW-1133">Transmembrane helix</keyword>
<sequence length="283" mass="30702">MHLAVVLTLFVSLTLVGLGALLKMQATKAADYWGSELQITVWLCKDRDANASCLGEVTEAQKAAISKVIEDNPEVAGYHFETKDEAFEKLKETYVGKFDGPNSIITADDMPQSVWIELKDPEKFEGIKSAVSGLDGVSDIRDERDTLGPIYSAINRLQWGSLGTSLFLVFAAILLVANTIRLTAFARRREIGIMRLVGASTVYIALPFLLEALVTAAVGVLLAIGALVAFENYVVQGQLASQFVFIPWVDWSQVQVAVLLVAVLGPALTLVPTVVLTGKYLKV</sequence>
<keyword evidence="6 12" id="KW-1003">Cell membrane</keyword>
<evidence type="ECO:0000256" key="12">
    <source>
        <dbReference type="PIRNR" id="PIRNR003097"/>
    </source>
</evidence>
<comment type="function">
    <text evidence="1">Part of the ABC transporter FtsEX involved in cellular division.</text>
</comment>
<feature type="transmembrane region" description="Helical" evidence="13">
    <location>
        <begin position="216"/>
        <end position="235"/>
    </location>
</feature>
<keyword evidence="10 12" id="KW-0472">Membrane</keyword>
<protein>
    <recommendedName>
        <fullName evidence="5 12">Cell division protein FtsX</fullName>
    </recommendedName>
</protein>
<evidence type="ECO:0000256" key="8">
    <source>
        <dbReference type="ARBA" id="ARBA00022692"/>
    </source>
</evidence>
<evidence type="ECO:0000256" key="7">
    <source>
        <dbReference type="ARBA" id="ARBA00022618"/>
    </source>
</evidence>
<feature type="domain" description="ABC3 transporter permease C-terminal" evidence="14">
    <location>
        <begin position="165"/>
        <end position="269"/>
    </location>
</feature>
<gene>
    <name evidence="16" type="ORF">ISU07_12840</name>
</gene>
<dbReference type="InterPro" id="IPR004513">
    <property type="entry name" value="FtsX"/>
</dbReference>
<evidence type="ECO:0000256" key="3">
    <source>
        <dbReference type="ARBA" id="ARBA00007379"/>
    </source>
</evidence>
<dbReference type="Pfam" id="PF02687">
    <property type="entry name" value="FtsX"/>
    <property type="match status" value="1"/>
</dbReference>
<evidence type="ECO:0000256" key="1">
    <source>
        <dbReference type="ARBA" id="ARBA00003552"/>
    </source>
</evidence>
<dbReference type="Gene3D" id="3.30.70.3040">
    <property type="match status" value="1"/>
</dbReference>
<dbReference type="GO" id="GO:0051301">
    <property type="term" value="P:cell division"/>
    <property type="evidence" value="ECO:0007669"/>
    <property type="project" value="UniProtKB-KW"/>
</dbReference>
<evidence type="ECO:0000256" key="6">
    <source>
        <dbReference type="ARBA" id="ARBA00022475"/>
    </source>
</evidence>
<evidence type="ECO:0000313" key="17">
    <source>
        <dbReference type="Proteomes" id="UP000640489"/>
    </source>
</evidence>
<evidence type="ECO:0000256" key="11">
    <source>
        <dbReference type="ARBA" id="ARBA00023306"/>
    </source>
</evidence>
<dbReference type="InterPro" id="IPR040690">
    <property type="entry name" value="FtsX_ECD"/>
</dbReference>
<dbReference type="AlphaFoldDB" id="A0A930VAM8"/>
<evidence type="ECO:0000256" key="13">
    <source>
        <dbReference type="SAM" id="Phobius"/>
    </source>
</evidence>
<feature type="transmembrane region" description="Helical" evidence="13">
    <location>
        <begin position="192"/>
        <end position="210"/>
    </location>
</feature>
<evidence type="ECO:0000256" key="9">
    <source>
        <dbReference type="ARBA" id="ARBA00022989"/>
    </source>
</evidence>
<comment type="caution">
    <text evidence="16">The sequence shown here is derived from an EMBL/GenBank/DDBJ whole genome shotgun (WGS) entry which is preliminary data.</text>
</comment>
<keyword evidence="11 12" id="KW-0131">Cell cycle</keyword>
<evidence type="ECO:0000259" key="15">
    <source>
        <dbReference type="Pfam" id="PF18075"/>
    </source>
</evidence>
<dbReference type="NCBIfam" id="NF038346">
    <property type="entry name" value="FtsX_actino"/>
    <property type="match status" value="1"/>
</dbReference>
<dbReference type="InterPro" id="IPR047929">
    <property type="entry name" value="FtsX_actino"/>
</dbReference>
<proteinExistence type="inferred from homology"/>
<dbReference type="GO" id="GO:0005886">
    <property type="term" value="C:plasma membrane"/>
    <property type="evidence" value="ECO:0007669"/>
    <property type="project" value="UniProtKB-SubCell"/>
</dbReference>
<dbReference type="PANTHER" id="PTHR47755:SF1">
    <property type="entry name" value="CELL DIVISION PROTEIN FTSX"/>
    <property type="match status" value="1"/>
</dbReference>
<evidence type="ECO:0000259" key="14">
    <source>
        <dbReference type="Pfam" id="PF02687"/>
    </source>
</evidence>
<evidence type="ECO:0000256" key="4">
    <source>
        <dbReference type="ARBA" id="ARBA00011160"/>
    </source>
</evidence>
<dbReference type="EMBL" id="JADKPN010000007">
    <property type="protein sequence ID" value="MBF4764014.1"/>
    <property type="molecule type" value="Genomic_DNA"/>
</dbReference>
<organism evidence="16 17">
    <name type="scientific">Nocardioides islandensis</name>
    <dbReference type="NCBI Taxonomy" id="433663"/>
    <lineage>
        <taxon>Bacteria</taxon>
        <taxon>Bacillati</taxon>
        <taxon>Actinomycetota</taxon>
        <taxon>Actinomycetes</taxon>
        <taxon>Propionibacteriales</taxon>
        <taxon>Nocardioidaceae</taxon>
        <taxon>Nocardioides</taxon>
    </lineage>
</organism>
<accession>A0A930VAM8</accession>
<comment type="subcellular location">
    <subcellularLocation>
        <location evidence="2">Cell membrane</location>
        <topology evidence="2">Multi-pass membrane protein</topology>
    </subcellularLocation>
</comment>
<reference evidence="16" key="1">
    <citation type="submission" date="2020-11" db="EMBL/GenBank/DDBJ databases">
        <title>Nocardioides sp. nov., isolated from Soil of Cynanchum wilfordii Hemsley rhizosphere.</title>
        <authorList>
            <person name="Lee J.-S."/>
            <person name="Suh M.K."/>
            <person name="Kim J.-S."/>
        </authorList>
    </citation>
    <scope>NUCLEOTIDE SEQUENCE</scope>
    <source>
        <strain evidence="16">KCTC 19275</strain>
    </source>
</reference>
<feature type="domain" description="FtsX extracellular" evidence="15">
    <location>
        <begin position="37"/>
        <end position="140"/>
    </location>
</feature>
<evidence type="ECO:0000256" key="10">
    <source>
        <dbReference type="ARBA" id="ARBA00023136"/>
    </source>
</evidence>
<keyword evidence="8 13" id="KW-0812">Transmembrane</keyword>
<dbReference type="InterPro" id="IPR003838">
    <property type="entry name" value="ABC3_permease_C"/>
</dbReference>
<comment type="similarity">
    <text evidence="3 12">Belongs to the ABC-4 integral membrane protein family. FtsX subfamily.</text>
</comment>
<keyword evidence="7 12" id="KW-0132">Cell division</keyword>
<evidence type="ECO:0000256" key="2">
    <source>
        <dbReference type="ARBA" id="ARBA00004651"/>
    </source>
</evidence>
<feature type="transmembrane region" description="Helical" evidence="13">
    <location>
        <begin position="256"/>
        <end position="276"/>
    </location>
</feature>
<dbReference type="PIRSF" id="PIRSF003097">
    <property type="entry name" value="FtsX"/>
    <property type="match status" value="1"/>
</dbReference>
<evidence type="ECO:0000313" key="16">
    <source>
        <dbReference type="EMBL" id="MBF4764014.1"/>
    </source>
</evidence>
<name>A0A930VAM8_9ACTN</name>
<keyword evidence="17" id="KW-1185">Reference proteome</keyword>
<evidence type="ECO:0000256" key="5">
    <source>
        <dbReference type="ARBA" id="ARBA00021907"/>
    </source>
</evidence>
<comment type="subunit">
    <text evidence="4">Forms a membrane-associated complex with FtsE.</text>
</comment>
<dbReference type="PANTHER" id="PTHR47755">
    <property type="entry name" value="CELL DIVISION PROTEIN FTSX"/>
    <property type="match status" value="1"/>
</dbReference>